<dbReference type="PANTHER" id="PTHR12363">
    <property type="entry name" value="TRANSPORTIN 3 AND IMPORTIN 13"/>
    <property type="match status" value="1"/>
</dbReference>
<keyword evidence="3" id="KW-0813">Transport</keyword>
<dbReference type="PANTHER" id="PTHR12363:SF33">
    <property type="entry name" value="IMPORTIN-13"/>
    <property type="match status" value="1"/>
</dbReference>
<feature type="compositionally biased region" description="Low complexity" evidence="5">
    <location>
        <begin position="120"/>
        <end position="133"/>
    </location>
</feature>
<dbReference type="GO" id="GO:0005737">
    <property type="term" value="C:cytoplasm"/>
    <property type="evidence" value="ECO:0007669"/>
    <property type="project" value="TreeGrafter"/>
</dbReference>
<name>A0A0F7UJH0_NEOCL</name>
<dbReference type="InterPro" id="IPR016024">
    <property type="entry name" value="ARM-type_fold"/>
</dbReference>
<keyword evidence="4" id="KW-0539">Nucleus</keyword>
<evidence type="ECO:0000256" key="1">
    <source>
        <dbReference type="ARBA" id="ARBA00004123"/>
    </source>
</evidence>
<dbReference type="GO" id="GO:0005634">
    <property type="term" value="C:nucleus"/>
    <property type="evidence" value="ECO:0007669"/>
    <property type="project" value="UniProtKB-SubCell"/>
</dbReference>
<protein>
    <recommendedName>
        <fullName evidence="7">Transportin-3</fullName>
    </recommendedName>
</protein>
<evidence type="ECO:0008006" key="7">
    <source>
        <dbReference type="Google" id="ProtNLM"/>
    </source>
</evidence>
<dbReference type="Gene3D" id="1.25.10.10">
    <property type="entry name" value="Leucine-rich Repeat Variant"/>
    <property type="match status" value="2"/>
</dbReference>
<evidence type="ECO:0000256" key="4">
    <source>
        <dbReference type="ARBA" id="ARBA00023242"/>
    </source>
</evidence>
<dbReference type="EMBL" id="LN714484">
    <property type="protein sequence ID" value="CEL68262.1"/>
    <property type="molecule type" value="Genomic_DNA"/>
</dbReference>
<dbReference type="AlphaFoldDB" id="A0A0F7UJH0"/>
<dbReference type="SUPFAM" id="SSF48371">
    <property type="entry name" value="ARM repeat"/>
    <property type="match status" value="1"/>
</dbReference>
<comment type="similarity">
    <text evidence="2">Belongs to the importin beta family.</text>
</comment>
<reference evidence="6" key="1">
    <citation type="journal article" date="2015" name="PLoS ONE">
        <title>Comprehensive Evaluation of Toxoplasma gondii VEG and Neospora caninum LIV Genomes with Tachyzoite Stage Transcriptome and Proteome Defines Novel Transcript Features.</title>
        <authorList>
            <person name="Ramaprasad A."/>
            <person name="Mourier T."/>
            <person name="Naeem R."/>
            <person name="Malas T.B."/>
            <person name="Moussa E."/>
            <person name="Panigrahi A."/>
            <person name="Vermont S.J."/>
            <person name="Otto T.D."/>
            <person name="Wastling J."/>
            <person name="Pain A."/>
        </authorList>
    </citation>
    <scope>NUCLEOTIDE SEQUENCE</scope>
    <source>
        <strain evidence="6">Liverpool</strain>
    </source>
</reference>
<dbReference type="GO" id="GO:0006606">
    <property type="term" value="P:protein import into nucleus"/>
    <property type="evidence" value="ECO:0007669"/>
    <property type="project" value="TreeGrafter"/>
</dbReference>
<dbReference type="InterPro" id="IPR058537">
    <property type="entry name" value="TPR_TNPO3_IPO13_4th"/>
</dbReference>
<feature type="region of interest" description="Disordered" evidence="5">
    <location>
        <begin position="120"/>
        <end position="149"/>
    </location>
</feature>
<evidence type="ECO:0000256" key="2">
    <source>
        <dbReference type="ARBA" id="ARBA00007991"/>
    </source>
</evidence>
<sequence length="1255" mass="136310">MAFHQSSASPEGGQGDVVQMLETLYCSADPHARRQADIWLRHWQKSSEAWALSMEMLLQYAQTPAPAQSPVLSDEAVYFLSQTLRTKTMFDFHQLPAASHEVLCSQVIRLLQSFTAPAPHADASAADTPASTAGPPPAAGPSANAQRDRHRAAVTQLSLCLADLALQTADKWETPVQVILQAFPLALPSAAGGAPGLQPGDTRGHTTALLLLLLRHLAEESTSRRVMADETVRRQHLANMAKAASTVMQTLLDLRQRVRDTKQSLETKSLQSSEGEARAALLAAIAINDSLLRAILSCWRVWLPFLQPLTAGEGDEAARQDSAGLSLHRELGDATRAREQQASLALVFSDCLEVLASPRQTPASAASYPSSSGDEDAHEAAASCVLRLLKSVTSATQELRSRLLRLQKEVAQAQPEQPGAPTLSSAFSPPAPEVFAHALRETETRLKTAEAFELQLLQEILARCVGPLRGRLLAALQRSEDEASGAFEDDFEAMQTLTTLARVYAGVGIFLIPALVRRSHKDAQLQELVHLLMKISESPRTRGMVSHGLEATDAGADDEEGEEEALLVIEEPMRFWMKLAEAAHRAETALAACAVRGETKGDGAGGASQKASLTDRALDAEGPLPEDARQSIDALKEVYTHLLRECLLQLTMPKRVADSALSGDYDAYRRALLDCVEDCALLLSAERGSLVAIDHLQQLRQRQEAELQRMSSLSPSAAELQQRQERLLEGALVGLAKLCSLDTDFAVLKQHLQAPLGAVSEVLGTETFPAHSLPLLHTTVFARIAAIDLLKQLLVPLVDDAASLQQALQMLVRQLLTQPKAAAGGDRAEDERQAMIQNLHVNAARAVRQLCIAANASALHPPLVNELVNLTIALANVNADEDVHMFVLEGVSAVASKMEDTATFLSVLEALCKPAIAGLQQSETNEAAICQHLDCLAVILRDAVCPGASAQSAASPGGERHLRVAAFITSSLWPLLRAQLEKLPSHQRIVEKSLRCLKHAVRCAGDGFKPLLPDFLALLEKNAQLCLHCTYLYAAEWLAMQFGKDEQYQQALMHLFRQLSTHALKAIQEQGPNVDACCDLVEDCYGMVNRYIRYCPLLVSLSPSTIQQALVAARSAMYVQQREAAQVVFIFLDSCAFVCDEQRPVEPLSNALVSIVVEHLPPLVDEAFRLLMEAPPSYVVGLIEGFLITVVQVFRHRAEQWIARGLSVLPPAVLPSEAMKTELLAKLCRPETGGVSEAVEGLAYRCEQVCLRNRA</sequence>
<evidence type="ECO:0000313" key="6">
    <source>
        <dbReference type="EMBL" id="CEL68262.1"/>
    </source>
</evidence>
<gene>
    <name evidence="6" type="ORF">BN1204_040360</name>
</gene>
<accession>A0A0F7UJH0</accession>
<proteinExistence type="inferred from homology"/>
<dbReference type="Pfam" id="PF24139">
    <property type="entry name" value="TPR_TNPO3_IPO13_4th"/>
    <property type="match status" value="1"/>
</dbReference>
<feature type="region of interest" description="Disordered" evidence="5">
    <location>
        <begin position="600"/>
        <end position="625"/>
    </location>
</feature>
<evidence type="ECO:0000256" key="3">
    <source>
        <dbReference type="ARBA" id="ARBA00022448"/>
    </source>
</evidence>
<comment type="subcellular location">
    <subcellularLocation>
        <location evidence="1">Nucleus</location>
    </subcellularLocation>
</comment>
<organism evidence="6">
    <name type="scientific">Neospora caninum (strain Liverpool)</name>
    <dbReference type="NCBI Taxonomy" id="572307"/>
    <lineage>
        <taxon>Eukaryota</taxon>
        <taxon>Sar</taxon>
        <taxon>Alveolata</taxon>
        <taxon>Apicomplexa</taxon>
        <taxon>Conoidasida</taxon>
        <taxon>Coccidia</taxon>
        <taxon>Eucoccidiorida</taxon>
        <taxon>Eimeriorina</taxon>
        <taxon>Sarcocystidae</taxon>
        <taxon>Neospora</taxon>
    </lineage>
</organism>
<dbReference type="InterPro" id="IPR051345">
    <property type="entry name" value="Importin_beta-like_NTR"/>
</dbReference>
<dbReference type="InterPro" id="IPR011989">
    <property type="entry name" value="ARM-like"/>
</dbReference>
<evidence type="ECO:0000256" key="5">
    <source>
        <dbReference type="SAM" id="MobiDB-lite"/>
    </source>
</evidence>